<dbReference type="OrthoDB" id="7509577at2"/>
<dbReference type="Proteomes" id="UP000283469">
    <property type="component" value="Unassembled WGS sequence"/>
</dbReference>
<dbReference type="EMBL" id="QVRA01000020">
    <property type="protein sequence ID" value="RJG52978.1"/>
    <property type="molecule type" value="Genomic_DNA"/>
</dbReference>
<evidence type="ECO:0000313" key="1">
    <source>
        <dbReference type="EMBL" id="RJG52978.1"/>
    </source>
</evidence>
<gene>
    <name evidence="1" type="ORF">D0Z70_17885</name>
</gene>
<organism evidence="1 2">
    <name type="scientific">Sphingobium terrigena</name>
    <dbReference type="NCBI Taxonomy" id="2304063"/>
    <lineage>
        <taxon>Bacteria</taxon>
        <taxon>Pseudomonadati</taxon>
        <taxon>Pseudomonadota</taxon>
        <taxon>Alphaproteobacteria</taxon>
        <taxon>Sphingomonadales</taxon>
        <taxon>Sphingomonadaceae</taxon>
        <taxon>Sphingobium</taxon>
    </lineage>
</organism>
<keyword evidence="2" id="KW-1185">Reference proteome</keyword>
<reference evidence="1 2" key="1">
    <citation type="submission" date="2018-08" db="EMBL/GenBank/DDBJ databases">
        <title>Sphingobium sp. EO9.</title>
        <authorList>
            <person name="Park Y."/>
            <person name="Kim K.H."/>
            <person name="Jeon C.O."/>
        </authorList>
    </citation>
    <scope>NUCLEOTIDE SEQUENCE [LARGE SCALE GENOMIC DNA]</scope>
    <source>
        <strain evidence="1 2">EO9</strain>
    </source>
</reference>
<name>A0A418YNZ7_9SPHN</name>
<evidence type="ECO:0000313" key="2">
    <source>
        <dbReference type="Proteomes" id="UP000283469"/>
    </source>
</evidence>
<sequence length="87" mass="9821">MADRIPHSWQLLMVGPGVHRLTPELCDQLVHLFDLSPQTRLIDIETDQGGVSVSRDWPNDRIERVAAIEAEIEASPGIIRMTMFQVT</sequence>
<proteinExistence type="predicted"/>
<protein>
    <submittedName>
        <fullName evidence="1">Uncharacterized protein</fullName>
    </submittedName>
</protein>
<dbReference type="AlphaFoldDB" id="A0A418YNZ7"/>
<comment type="caution">
    <text evidence="1">The sequence shown here is derived from an EMBL/GenBank/DDBJ whole genome shotgun (WGS) entry which is preliminary data.</text>
</comment>
<accession>A0A418YNZ7</accession>